<keyword evidence="1" id="KW-0596">Phosphopantetheine</keyword>
<evidence type="ECO:0008006" key="5">
    <source>
        <dbReference type="Google" id="ProtNLM"/>
    </source>
</evidence>
<keyword evidence="2" id="KW-0597">Phosphoprotein</keyword>
<gene>
    <name evidence="3" type="ORF">DL762_000522</name>
</gene>
<dbReference type="Gene3D" id="3.40.366.10">
    <property type="entry name" value="Malonyl-Coenzyme A Acyl Carrier Protein, domain 2"/>
    <property type="match status" value="1"/>
</dbReference>
<evidence type="ECO:0000313" key="4">
    <source>
        <dbReference type="Proteomes" id="UP000294003"/>
    </source>
</evidence>
<evidence type="ECO:0000313" key="3">
    <source>
        <dbReference type="EMBL" id="RYO94426.1"/>
    </source>
</evidence>
<name>A0ABY0HJB1_9PEZI</name>
<evidence type="ECO:0000256" key="2">
    <source>
        <dbReference type="ARBA" id="ARBA00022553"/>
    </source>
</evidence>
<dbReference type="InterPro" id="IPR016035">
    <property type="entry name" value="Acyl_Trfase/lysoPLipase"/>
</dbReference>
<dbReference type="InterPro" id="IPR001227">
    <property type="entry name" value="Ac_transferase_dom_sf"/>
</dbReference>
<organism evidence="3 4">
    <name type="scientific">Monosporascus cannonballus</name>
    <dbReference type="NCBI Taxonomy" id="155416"/>
    <lineage>
        <taxon>Eukaryota</taxon>
        <taxon>Fungi</taxon>
        <taxon>Dikarya</taxon>
        <taxon>Ascomycota</taxon>
        <taxon>Pezizomycotina</taxon>
        <taxon>Sordariomycetes</taxon>
        <taxon>Xylariomycetidae</taxon>
        <taxon>Xylariales</taxon>
        <taxon>Xylariales incertae sedis</taxon>
        <taxon>Monosporascus</taxon>
    </lineage>
</organism>
<dbReference type="EMBL" id="QJNS01000010">
    <property type="protein sequence ID" value="RYO94426.1"/>
    <property type="molecule type" value="Genomic_DNA"/>
</dbReference>
<dbReference type="Proteomes" id="UP000294003">
    <property type="component" value="Unassembled WGS sequence"/>
</dbReference>
<keyword evidence="4" id="KW-1185">Reference proteome</keyword>
<comment type="caution">
    <text evidence="3">The sequence shown here is derived from an EMBL/GenBank/DDBJ whole genome shotgun (WGS) entry which is preliminary data.</text>
</comment>
<reference evidence="3 4" key="1">
    <citation type="submission" date="2018-06" db="EMBL/GenBank/DDBJ databases">
        <title>Complete Genomes of Monosporascus.</title>
        <authorList>
            <person name="Robinson A.J."/>
            <person name="Natvig D.O."/>
        </authorList>
    </citation>
    <scope>NUCLEOTIDE SEQUENCE [LARGE SCALE GENOMIC DNA]</scope>
    <source>
        <strain evidence="3 4">CBS 609.92</strain>
    </source>
</reference>
<dbReference type="PANTHER" id="PTHR43775:SF29">
    <property type="entry name" value="ASPERFURANONE POLYKETIDE SYNTHASE AFOG-RELATED"/>
    <property type="match status" value="1"/>
</dbReference>
<evidence type="ECO:0000256" key="1">
    <source>
        <dbReference type="ARBA" id="ARBA00022450"/>
    </source>
</evidence>
<dbReference type="InterPro" id="IPR050091">
    <property type="entry name" value="PKS_NRPS_Biosynth_Enz"/>
</dbReference>
<dbReference type="PANTHER" id="PTHR43775">
    <property type="entry name" value="FATTY ACID SYNTHASE"/>
    <property type="match status" value="1"/>
</dbReference>
<sequence>MKLLVKAPYHSPYMKEIAQAYLESLEGIGGNDPTATMTTQMPSSVTGEKIEDDTLRSPQYFVDNLVCPAKFKYALEEALNSDSPTSGATVILELGPYGALQGLIKPIVAAQELNRQNIDSISLLMREEDALKTSLAAAGMLYQRGYPVNICKANLVDSKDLPAPLVNLLPYTRNHNSRYWYETPCLP</sequence>
<dbReference type="SUPFAM" id="SSF52151">
    <property type="entry name" value="FabD/lysophospholipase-like"/>
    <property type="match status" value="1"/>
</dbReference>
<accession>A0ABY0HJB1</accession>
<protein>
    <recommendedName>
        <fullName evidence="5">Malonyl-CoA:ACP transacylase (MAT) domain-containing protein</fullName>
    </recommendedName>
</protein>
<proteinExistence type="predicted"/>